<dbReference type="Proteomes" id="UP001304125">
    <property type="component" value="Chromosome"/>
</dbReference>
<protein>
    <submittedName>
        <fullName evidence="2">Uncharacterized protein</fullName>
    </submittedName>
</protein>
<proteinExistence type="predicted"/>
<dbReference type="AlphaFoldDB" id="A0AA96JD86"/>
<evidence type="ECO:0000313" key="3">
    <source>
        <dbReference type="Proteomes" id="UP001304125"/>
    </source>
</evidence>
<keyword evidence="3" id="KW-1185">Reference proteome</keyword>
<keyword evidence="1" id="KW-1133">Transmembrane helix</keyword>
<gene>
    <name evidence="2" type="ORF">RN606_13880</name>
</gene>
<keyword evidence="1" id="KW-0472">Membrane</keyword>
<reference evidence="2 3" key="1">
    <citation type="submission" date="2023-09" db="EMBL/GenBank/DDBJ databases">
        <title>Demequina sp. a novel bacteria isolated from Capsicum annuum.</title>
        <authorList>
            <person name="Humaira Z."/>
            <person name="Lee J."/>
            <person name="Cho D."/>
        </authorList>
    </citation>
    <scope>NUCLEOTIDE SEQUENCE [LARGE SCALE GENOMIC DNA]</scope>
    <source>
        <strain evidence="2 3">OYTSA14</strain>
    </source>
</reference>
<sequence length="214" mass="22177">MNEPIHDLSAVARPRSVAHKVAKGVGIVVVVVLALFVGLVVWVGASISHRGYPEADRRAQRAVASAHEDSVACLDGLAFDLQDLSGTVGVTNVVSSCFDRPRGRLGDYSSSALAGMPESVVGTLGHSLRFGSFLLDVVAGSDQASITALDVGTGNAAEVFMATTATVTIPQCWTADIDLGTGELGGRKRVDCGDEVLSLVSGNARDEDGRLKGE</sequence>
<feature type="transmembrane region" description="Helical" evidence="1">
    <location>
        <begin position="21"/>
        <end position="45"/>
    </location>
</feature>
<evidence type="ECO:0000256" key="1">
    <source>
        <dbReference type="SAM" id="Phobius"/>
    </source>
</evidence>
<evidence type="ECO:0000313" key="2">
    <source>
        <dbReference type="EMBL" id="WNM24434.1"/>
    </source>
</evidence>
<name>A0AA96JD86_9MICO</name>
<dbReference type="RefSeq" id="WP_313498165.1">
    <property type="nucleotide sequence ID" value="NZ_CP134879.1"/>
</dbReference>
<organism evidence="2 3">
    <name type="scientific">Demequina capsici</name>
    <dbReference type="NCBI Taxonomy" id="3075620"/>
    <lineage>
        <taxon>Bacteria</taxon>
        <taxon>Bacillati</taxon>
        <taxon>Actinomycetota</taxon>
        <taxon>Actinomycetes</taxon>
        <taxon>Micrococcales</taxon>
        <taxon>Demequinaceae</taxon>
        <taxon>Demequina</taxon>
    </lineage>
</organism>
<dbReference type="EMBL" id="CP134879">
    <property type="protein sequence ID" value="WNM24434.1"/>
    <property type="molecule type" value="Genomic_DNA"/>
</dbReference>
<accession>A0AA96JD86</accession>
<keyword evidence="1" id="KW-0812">Transmembrane</keyword>